<reference evidence="3" key="1">
    <citation type="submission" date="2021-03" db="EMBL/GenBank/DDBJ databases">
        <title>Draft genome sequence of rust myrtle Austropuccinia psidii MF-1, a brazilian biotype.</title>
        <authorList>
            <person name="Quecine M.C."/>
            <person name="Pachon D.M.R."/>
            <person name="Bonatelli M.L."/>
            <person name="Correr F.H."/>
            <person name="Franceschini L.M."/>
            <person name="Leite T.F."/>
            <person name="Margarido G.R.A."/>
            <person name="Almeida C.A."/>
            <person name="Ferrarezi J.A."/>
            <person name="Labate C.A."/>
        </authorList>
    </citation>
    <scope>NUCLEOTIDE SEQUENCE</scope>
    <source>
        <strain evidence="3">MF-1</strain>
    </source>
</reference>
<feature type="compositionally biased region" description="Basic and acidic residues" evidence="1">
    <location>
        <begin position="86"/>
        <end position="95"/>
    </location>
</feature>
<protein>
    <recommendedName>
        <fullName evidence="2">Retroviral polymerase SH3-like domain-containing protein</fullName>
    </recommendedName>
</protein>
<feature type="domain" description="Retroviral polymerase SH3-like" evidence="2">
    <location>
        <begin position="2"/>
        <end position="38"/>
    </location>
</feature>
<organism evidence="3 4">
    <name type="scientific">Austropuccinia psidii MF-1</name>
    <dbReference type="NCBI Taxonomy" id="1389203"/>
    <lineage>
        <taxon>Eukaryota</taxon>
        <taxon>Fungi</taxon>
        <taxon>Dikarya</taxon>
        <taxon>Basidiomycota</taxon>
        <taxon>Pucciniomycotina</taxon>
        <taxon>Pucciniomycetes</taxon>
        <taxon>Pucciniales</taxon>
        <taxon>Sphaerophragmiaceae</taxon>
        <taxon>Austropuccinia</taxon>
    </lineage>
</organism>
<comment type="caution">
    <text evidence="3">The sequence shown here is derived from an EMBL/GenBank/DDBJ whole genome shotgun (WGS) entry which is preliminary data.</text>
</comment>
<dbReference type="EMBL" id="AVOT02007400">
    <property type="protein sequence ID" value="MBW0483826.1"/>
    <property type="molecule type" value="Genomic_DNA"/>
</dbReference>
<proteinExistence type="predicted"/>
<dbReference type="AlphaFoldDB" id="A0A9Q3CEZ1"/>
<keyword evidence="4" id="KW-1185">Reference proteome</keyword>
<feature type="region of interest" description="Disordered" evidence="1">
    <location>
        <begin position="53"/>
        <end position="95"/>
    </location>
</feature>
<evidence type="ECO:0000256" key="1">
    <source>
        <dbReference type="SAM" id="MobiDB-lite"/>
    </source>
</evidence>
<gene>
    <name evidence="3" type="ORF">O181_023541</name>
</gene>
<dbReference type="OrthoDB" id="7691805at2759"/>
<evidence type="ECO:0000259" key="2">
    <source>
        <dbReference type="Pfam" id="PF25597"/>
    </source>
</evidence>
<dbReference type="InterPro" id="IPR057670">
    <property type="entry name" value="SH3_retrovirus"/>
</dbReference>
<evidence type="ECO:0000313" key="4">
    <source>
        <dbReference type="Proteomes" id="UP000765509"/>
    </source>
</evidence>
<dbReference type="Proteomes" id="UP000765509">
    <property type="component" value="Unassembled WGS sequence"/>
</dbReference>
<feature type="compositionally biased region" description="Polar residues" evidence="1">
    <location>
        <begin position="56"/>
        <end position="72"/>
    </location>
</feature>
<sequence length="95" mass="11062">MWEGIMLGYENHPSGYRILRLQEKQVVISRHVKFDETYLPNLLPPLSPTKLHNPISPISSNPLNTQTESVRNVTDKNDSFSEWEEEFHNAMEEIP</sequence>
<dbReference type="Pfam" id="PF25597">
    <property type="entry name" value="SH3_retrovirus"/>
    <property type="match status" value="1"/>
</dbReference>
<name>A0A9Q3CEZ1_9BASI</name>
<accession>A0A9Q3CEZ1</accession>
<evidence type="ECO:0000313" key="3">
    <source>
        <dbReference type="EMBL" id="MBW0483826.1"/>
    </source>
</evidence>